<dbReference type="GO" id="GO:0005737">
    <property type="term" value="C:cytoplasm"/>
    <property type="evidence" value="ECO:0007669"/>
    <property type="project" value="UniProtKB-SubCell"/>
</dbReference>
<evidence type="ECO:0000256" key="2">
    <source>
        <dbReference type="ARBA" id="ARBA00011475"/>
    </source>
</evidence>
<comment type="caution">
    <text evidence="7">The sequence shown here is derived from an EMBL/GenBank/DDBJ whole genome shotgun (WGS) entry which is preliminary data.</text>
</comment>
<keyword evidence="5 6" id="KW-0012">Acyltransferase</keyword>
<dbReference type="Gene3D" id="3.60.70.12">
    <property type="entry name" value="L-amino peptidase D-ALA esterase/amidase"/>
    <property type="match status" value="1"/>
</dbReference>
<dbReference type="RefSeq" id="WP_071573913.1">
    <property type="nucleotide sequence ID" value="NZ_JAEUWV010000019.1"/>
</dbReference>
<comment type="pathway">
    <text evidence="6">Amino-acid biosynthesis; L-arginine biosynthesis; L-ornithine and N-acetyl-L-glutamate from L-glutamate and N(2)-acetyl-L-ornithine (cyclic): step 1/1.</text>
</comment>
<dbReference type="GO" id="GO:0004358">
    <property type="term" value="F:L-glutamate N-acetyltransferase activity, acting on acetyl-L-ornithine as donor"/>
    <property type="evidence" value="ECO:0007669"/>
    <property type="project" value="UniProtKB-UniRule"/>
</dbReference>
<dbReference type="GO" id="GO:0006592">
    <property type="term" value="P:ornithine biosynthetic process"/>
    <property type="evidence" value="ECO:0007669"/>
    <property type="project" value="TreeGrafter"/>
</dbReference>
<evidence type="ECO:0000256" key="4">
    <source>
        <dbReference type="ARBA" id="ARBA00022813"/>
    </source>
</evidence>
<dbReference type="GO" id="GO:0006526">
    <property type="term" value="P:L-arginine biosynthetic process"/>
    <property type="evidence" value="ECO:0007669"/>
    <property type="project" value="UniProtKB-UniRule"/>
</dbReference>
<comment type="pathway">
    <text evidence="6">Amino-acid biosynthesis; L-arginine biosynthesis; N(2)-acetyl-L-ornithine from L-glutamate: step 1/4.</text>
</comment>
<organism evidence="7 8">
    <name type="scientific">Corynebacterium lipophilum</name>
    <dbReference type="NCBI Taxonomy" id="2804918"/>
    <lineage>
        <taxon>Bacteria</taxon>
        <taxon>Bacillati</taxon>
        <taxon>Actinomycetota</taxon>
        <taxon>Actinomycetes</taxon>
        <taxon>Mycobacteriales</taxon>
        <taxon>Corynebacteriaceae</taxon>
        <taxon>Corynebacterium</taxon>
    </lineage>
</organism>
<protein>
    <recommendedName>
        <fullName evidence="6">Arginine biosynthesis bifunctional protein ArgJ</fullName>
    </recommendedName>
    <domain>
        <recommendedName>
            <fullName evidence="6">Glutamate N-acetyltransferase</fullName>
            <ecNumber evidence="6">2.3.1.35</ecNumber>
        </recommendedName>
        <alternativeName>
            <fullName evidence="6">Ornithine acetyltransferase</fullName>
            <shortName evidence="6">OATase</shortName>
        </alternativeName>
        <alternativeName>
            <fullName evidence="6">Ornithine transacetylase</fullName>
        </alternativeName>
    </domain>
    <domain>
        <recommendedName>
            <fullName evidence="6">Amino-acid acetyltransferase</fullName>
            <ecNumber evidence="6">2.3.1.1</ecNumber>
        </recommendedName>
        <alternativeName>
            <fullName evidence="6">N-acetylglutamate synthase</fullName>
            <shortName evidence="6">AGSase</shortName>
        </alternativeName>
    </domain>
    <component>
        <recommendedName>
            <fullName evidence="6">Arginine biosynthesis bifunctional protein ArgJ alpha chain</fullName>
        </recommendedName>
    </component>
    <component>
        <recommendedName>
            <fullName evidence="6">Arginine biosynthesis bifunctional protein ArgJ beta chain</fullName>
        </recommendedName>
    </component>
</protein>
<keyword evidence="4 6" id="KW-0068">Autocatalytic cleavage</keyword>
<dbReference type="Gene3D" id="3.10.20.340">
    <property type="entry name" value="ArgJ beta chain, C-terminal domain"/>
    <property type="match status" value="1"/>
</dbReference>
<feature type="chain" id="PRO_5043065964" description="Arginine biosynthesis bifunctional protein ArgJ alpha chain" evidence="6">
    <location>
        <begin position="1"/>
        <end position="183"/>
    </location>
</feature>
<dbReference type="SUPFAM" id="SSF56266">
    <property type="entry name" value="DmpA/ArgJ-like"/>
    <property type="match status" value="1"/>
</dbReference>
<name>A0AAW5HXI9_9CORY</name>
<dbReference type="PANTHER" id="PTHR23100:SF0">
    <property type="entry name" value="ARGININE BIOSYNTHESIS BIFUNCTIONAL PROTEIN ARGJ, MITOCHONDRIAL"/>
    <property type="match status" value="1"/>
</dbReference>
<feature type="site" description="Involved in the stabilization of negative charge on the oxyanion by the formation of the oxyanion hole" evidence="6">
    <location>
        <position position="113"/>
    </location>
</feature>
<comment type="catalytic activity">
    <reaction evidence="6">
        <text>N(2)-acetyl-L-ornithine + L-glutamate = N-acetyl-L-glutamate + L-ornithine</text>
        <dbReference type="Rhea" id="RHEA:15349"/>
        <dbReference type="ChEBI" id="CHEBI:29985"/>
        <dbReference type="ChEBI" id="CHEBI:44337"/>
        <dbReference type="ChEBI" id="CHEBI:46911"/>
        <dbReference type="ChEBI" id="CHEBI:57805"/>
        <dbReference type="EC" id="2.3.1.35"/>
    </reaction>
</comment>
<keyword evidence="6" id="KW-0055">Arginine biosynthesis</keyword>
<evidence type="ECO:0000256" key="3">
    <source>
        <dbReference type="ARBA" id="ARBA00022679"/>
    </source>
</evidence>
<keyword evidence="8" id="KW-1185">Reference proteome</keyword>
<dbReference type="InterPro" id="IPR016117">
    <property type="entry name" value="ArgJ-like_dom_sf"/>
</dbReference>
<keyword evidence="6" id="KW-0963">Cytoplasm</keyword>
<comment type="catalytic activity">
    <reaction evidence="6">
        <text>L-glutamate + acetyl-CoA = N-acetyl-L-glutamate + CoA + H(+)</text>
        <dbReference type="Rhea" id="RHEA:24292"/>
        <dbReference type="ChEBI" id="CHEBI:15378"/>
        <dbReference type="ChEBI" id="CHEBI:29985"/>
        <dbReference type="ChEBI" id="CHEBI:44337"/>
        <dbReference type="ChEBI" id="CHEBI:57287"/>
        <dbReference type="ChEBI" id="CHEBI:57288"/>
        <dbReference type="EC" id="2.3.1.1"/>
    </reaction>
</comment>
<evidence type="ECO:0000256" key="5">
    <source>
        <dbReference type="ARBA" id="ARBA00023315"/>
    </source>
</evidence>
<comment type="function">
    <text evidence="6">Catalyzes two activities which are involved in the cyclic version of arginine biosynthesis: the synthesis of N-acetylglutamate from glutamate and acetyl-CoA as the acetyl donor, and of ornithine by transacetylation between N(2)-acetylornithine and glutamate.</text>
</comment>
<comment type="similarity">
    <text evidence="1 6">Belongs to the ArgJ family.</text>
</comment>
<dbReference type="InterPro" id="IPR042195">
    <property type="entry name" value="ArgJ_beta_C"/>
</dbReference>
<keyword evidence="6" id="KW-0511">Multifunctional enzyme</keyword>
<feature type="chain" id="PRO_5043065963" description="Arginine biosynthesis bifunctional protein ArgJ beta chain" evidence="6">
    <location>
        <begin position="184"/>
        <end position="377"/>
    </location>
</feature>
<dbReference type="EMBL" id="JAEUWV010000019">
    <property type="protein sequence ID" value="MCO6395248.1"/>
    <property type="molecule type" value="Genomic_DNA"/>
</dbReference>
<dbReference type="HAMAP" id="MF_01106">
    <property type="entry name" value="ArgJ"/>
    <property type="match status" value="1"/>
</dbReference>
<evidence type="ECO:0000256" key="6">
    <source>
        <dbReference type="HAMAP-Rule" id="MF_01106"/>
    </source>
</evidence>
<evidence type="ECO:0000256" key="1">
    <source>
        <dbReference type="ARBA" id="ARBA00006774"/>
    </source>
</evidence>
<accession>A0AAW5HXI9</accession>
<dbReference type="AlphaFoldDB" id="A0AAW5HXI9"/>
<dbReference type="EC" id="2.3.1.1" evidence="6"/>
<comment type="caution">
    <text evidence="6">Lacks conserved residue(s) required for the propagation of feature annotation.</text>
</comment>
<comment type="subunit">
    <text evidence="2 6">Heterotetramer of two alpha and two beta chains.</text>
</comment>
<evidence type="ECO:0000313" key="8">
    <source>
        <dbReference type="Proteomes" id="UP001205920"/>
    </source>
</evidence>
<comment type="subcellular location">
    <subcellularLocation>
        <location evidence="6">Cytoplasm</location>
    </subcellularLocation>
</comment>
<dbReference type="Proteomes" id="UP001205920">
    <property type="component" value="Unassembled WGS sequence"/>
</dbReference>
<dbReference type="Pfam" id="PF01960">
    <property type="entry name" value="ArgJ"/>
    <property type="match status" value="1"/>
</dbReference>
<gene>
    <name evidence="6" type="primary">argJ</name>
    <name evidence="7" type="ORF">JMN37_09755</name>
</gene>
<proteinExistence type="inferred from homology"/>
<dbReference type="PANTHER" id="PTHR23100">
    <property type="entry name" value="ARGININE BIOSYNTHESIS BIFUNCTIONAL PROTEIN ARGJ"/>
    <property type="match status" value="1"/>
</dbReference>
<dbReference type="GO" id="GO:0004042">
    <property type="term" value="F:L-glutamate N-acetyltransferase activity"/>
    <property type="evidence" value="ECO:0007669"/>
    <property type="project" value="UniProtKB-UniRule"/>
</dbReference>
<dbReference type="InterPro" id="IPR002813">
    <property type="entry name" value="Arg_biosynth_ArgJ"/>
</dbReference>
<evidence type="ECO:0000313" key="7">
    <source>
        <dbReference type="EMBL" id="MCO6395248.1"/>
    </source>
</evidence>
<dbReference type="EC" id="2.3.1.35" evidence="6"/>
<keyword evidence="3 6" id="KW-0808">Transferase</keyword>
<feature type="binding site" evidence="6">
    <location>
        <position position="184"/>
    </location>
    <ligand>
        <name>substrate</name>
    </ligand>
</feature>
<feature type="active site" description="Nucleophile" evidence="6">
    <location>
        <position position="184"/>
    </location>
</feature>
<reference evidence="7 8" key="1">
    <citation type="submission" date="2021-01" db="EMBL/GenBank/DDBJ databases">
        <title>Identification and Characterization of Corynebacterium sp.</title>
        <authorList>
            <person name="Luo Q."/>
            <person name="Qu P."/>
            <person name="Chen Q."/>
        </authorList>
    </citation>
    <scope>NUCLEOTIDE SEQUENCE [LARGE SCALE GENOMIC DNA]</scope>
    <source>
        <strain evidence="7 8">MC-18</strain>
    </source>
</reference>
<keyword evidence="6" id="KW-0028">Amino-acid biosynthesis</keyword>
<sequence length="377" mass="39140">MPQQTILTPKGFAAAGLHAGIHERKGNDLALIVNQGPAWNAAAVFPDSRVCASSVRATREVMRSYAVNAVVLTTGNANAFNGSTGDADTREIQKRVSQEIGVPEDRVAVCAKGQFAVPLPMERVKTGLAKLATDLGDTPAHAESAAAAIASTQGTINQAGVSCGAWSVGGISQGAGNSQETLDTVLGCLTTDALVPAFSLEKALRRAMETTFNTLDRSTAPLTNDTVLLLASGASQVTPNQTQLDEAVLAVCEALVEQLLVNQGSATKKLTLAVAGAANDEEARIAAQAVACDGRFRESLLSGAPDWPRALAIAGKTKVCLDAEALEINVNGTQLCQGITPLLTSRVLDYDEHVTITLDLGTRGVGTATVRTLLEPM</sequence>